<feature type="transmembrane region" description="Helical" evidence="1">
    <location>
        <begin position="45"/>
        <end position="71"/>
    </location>
</feature>
<keyword evidence="1" id="KW-1133">Transmembrane helix</keyword>
<gene>
    <name evidence="2" type="ORF">EJD97_003559</name>
</gene>
<sequence length="73" mass="8332">MTTKIEQNHGLFAWRQIRSRAPYRVVHFVGLSYMKQFLHNTATRISILIICFCLVASQLKSGICFSTLLMLAG</sequence>
<dbReference type="AlphaFoldDB" id="A0A6N2BVT0"/>
<evidence type="ECO:0000256" key="1">
    <source>
        <dbReference type="SAM" id="Phobius"/>
    </source>
</evidence>
<accession>A0A6N2BVT0</accession>
<proteinExistence type="predicted"/>
<dbReference type="EMBL" id="RXGB01001484">
    <property type="protein sequence ID" value="TMW98735.1"/>
    <property type="molecule type" value="Genomic_DNA"/>
</dbReference>
<name>A0A6N2BVT0_SOLCI</name>
<keyword evidence="1" id="KW-0472">Membrane</keyword>
<reference evidence="2" key="1">
    <citation type="submission" date="2019-05" db="EMBL/GenBank/DDBJ databases">
        <title>The de novo reference genome and transcriptome assemblies of the wild tomato species Solanum chilense.</title>
        <authorList>
            <person name="Stam R."/>
            <person name="Nosenko T."/>
            <person name="Hoerger A.C."/>
            <person name="Stephan W."/>
            <person name="Seidel M.A."/>
            <person name="Kuhn J.M.M."/>
            <person name="Haberer G."/>
            <person name="Tellier A."/>
        </authorList>
    </citation>
    <scope>NUCLEOTIDE SEQUENCE</scope>
    <source>
        <tissue evidence="2">Mature leaves</tissue>
    </source>
</reference>
<evidence type="ECO:0000313" key="2">
    <source>
        <dbReference type="EMBL" id="TMW98735.1"/>
    </source>
</evidence>
<keyword evidence="1" id="KW-0812">Transmembrane</keyword>
<protein>
    <submittedName>
        <fullName evidence="2">Uncharacterized protein</fullName>
    </submittedName>
</protein>
<organism evidence="2">
    <name type="scientific">Solanum chilense</name>
    <name type="common">Tomato</name>
    <name type="synonym">Lycopersicon chilense</name>
    <dbReference type="NCBI Taxonomy" id="4083"/>
    <lineage>
        <taxon>Eukaryota</taxon>
        <taxon>Viridiplantae</taxon>
        <taxon>Streptophyta</taxon>
        <taxon>Embryophyta</taxon>
        <taxon>Tracheophyta</taxon>
        <taxon>Spermatophyta</taxon>
        <taxon>Magnoliopsida</taxon>
        <taxon>eudicotyledons</taxon>
        <taxon>Gunneridae</taxon>
        <taxon>Pentapetalae</taxon>
        <taxon>asterids</taxon>
        <taxon>lamiids</taxon>
        <taxon>Solanales</taxon>
        <taxon>Solanaceae</taxon>
        <taxon>Solanoideae</taxon>
        <taxon>Solaneae</taxon>
        <taxon>Solanum</taxon>
        <taxon>Solanum subgen. Lycopersicon</taxon>
    </lineage>
</organism>
<comment type="caution">
    <text evidence="2">The sequence shown here is derived from an EMBL/GenBank/DDBJ whole genome shotgun (WGS) entry which is preliminary data.</text>
</comment>